<feature type="transmembrane region" description="Helical" evidence="8">
    <location>
        <begin position="232"/>
        <end position="253"/>
    </location>
</feature>
<feature type="transmembrane region" description="Helical" evidence="8">
    <location>
        <begin position="265"/>
        <end position="291"/>
    </location>
</feature>
<keyword evidence="4" id="KW-0997">Cell inner membrane</keyword>
<evidence type="ECO:0000313" key="11">
    <source>
        <dbReference type="Proteomes" id="UP000427769"/>
    </source>
</evidence>
<dbReference type="EMBL" id="AP021875">
    <property type="protein sequence ID" value="BBO76258.1"/>
    <property type="molecule type" value="Genomic_DNA"/>
</dbReference>
<feature type="transmembrane region" description="Helical" evidence="8">
    <location>
        <begin position="329"/>
        <end position="347"/>
    </location>
</feature>
<feature type="transmembrane region" description="Helical" evidence="8">
    <location>
        <begin position="353"/>
        <end position="373"/>
    </location>
</feature>
<evidence type="ECO:0000313" key="10">
    <source>
        <dbReference type="EMBL" id="BBO76258.1"/>
    </source>
</evidence>
<name>A0A5K7Z5H7_9BACT</name>
<dbReference type="InterPro" id="IPR024989">
    <property type="entry name" value="MFS_assoc_dom"/>
</dbReference>
<evidence type="ECO:0000256" key="2">
    <source>
        <dbReference type="ARBA" id="ARBA00022448"/>
    </source>
</evidence>
<feature type="transmembrane region" description="Helical" evidence="8">
    <location>
        <begin position="158"/>
        <end position="179"/>
    </location>
</feature>
<evidence type="ECO:0000256" key="1">
    <source>
        <dbReference type="ARBA" id="ARBA00004429"/>
    </source>
</evidence>
<feature type="transmembrane region" description="Helical" evidence="8">
    <location>
        <begin position="200"/>
        <end position="220"/>
    </location>
</feature>
<protein>
    <submittedName>
        <fullName evidence="10">MFS transporter</fullName>
    </submittedName>
</protein>
<dbReference type="PANTHER" id="PTHR23522">
    <property type="entry name" value="BLL5896 PROTEIN"/>
    <property type="match status" value="1"/>
</dbReference>
<evidence type="ECO:0000256" key="8">
    <source>
        <dbReference type="SAM" id="Phobius"/>
    </source>
</evidence>
<evidence type="ECO:0000256" key="3">
    <source>
        <dbReference type="ARBA" id="ARBA00022475"/>
    </source>
</evidence>
<feature type="transmembrane region" description="Helical" evidence="8">
    <location>
        <begin position="135"/>
        <end position="152"/>
    </location>
</feature>
<dbReference type="NCBIfam" id="NF037955">
    <property type="entry name" value="mfs"/>
    <property type="match status" value="1"/>
</dbReference>
<dbReference type="Gene3D" id="1.20.1250.20">
    <property type="entry name" value="MFS general substrate transporter like domains"/>
    <property type="match status" value="2"/>
</dbReference>
<evidence type="ECO:0000256" key="5">
    <source>
        <dbReference type="ARBA" id="ARBA00022692"/>
    </source>
</evidence>
<feature type="transmembrane region" description="Helical" evidence="8">
    <location>
        <begin position="12"/>
        <end position="30"/>
    </location>
</feature>
<keyword evidence="11" id="KW-1185">Reference proteome</keyword>
<dbReference type="GO" id="GO:0015528">
    <property type="term" value="F:lactose:proton symporter activity"/>
    <property type="evidence" value="ECO:0007669"/>
    <property type="project" value="TreeGrafter"/>
</dbReference>
<proteinExistence type="predicted"/>
<accession>A0A5K7Z5H7</accession>
<evidence type="ECO:0000256" key="7">
    <source>
        <dbReference type="ARBA" id="ARBA00023136"/>
    </source>
</evidence>
<keyword evidence="2" id="KW-0813">Transport</keyword>
<gene>
    <name evidence="10" type="ORF">DSCW_36750</name>
</gene>
<feature type="transmembrane region" description="Helical" evidence="8">
    <location>
        <begin position="73"/>
        <end position="90"/>
    </location>
</feature>
<evidence type="ECO:0000256" key="6">
    <source>
        <dbReference type="ARBA" id="ARBA00022989"/>
    </source>
</evidence>
<organism evidence="10 11">
    <name type="scientific">Desulfosarcina widdelii</name>
    <dbReference type="NCBI Taxonomy" id="947919"/>
    <lineage>
        <taxon>Bacteria</taxon>
        <taxon>Pseudomonadati</taxon>
        <taxon>Thermodesulfobacteriota</taxon>
        <taxon>Desulfobacteria</taxon>
        <taxon>Desulfobacterales</taxon>
        <taxon>Desulfosarcinaceae</taxon>
        <taxon>Desulfosarcina</taxon>
    </lineage>
</organism>
<sequence>MGTLNEKIVIRIQYFLYFGAMGVFLPYFNLYCLDIGFSGFQIGSLSAVRAAVLIIFSLLWGLLADRKGLRRPIYVLCSFASTILWTLFLFTTDFVWMLVITVIYGAFYAPIISFLEAFAMDVLGKTKRRYGQTRAWGSVAFIAVVMALGKLIENYSVSIVIALMLVLSASQALASTVMPRIEGRRQAQSHDAKTLFSSHSVVFLVCAFLMLVSHGAYYGFFSIHLAQLGHGGSFIGLCWALASTAEVVVMINSARLFARLSFKRVLVISFAAAVVRWGILFVAESAILILASQLLHAITYGAFHMAGILYMDELAPAEEKTLGQALNNAVTYGLGLTVGFFVSGALYESGSSADLFLASALIAAAGGALFYGFHRLAPAR</sequence>
<keyword evidence="6 8" id="KW-1133">Transmembrane helix</keyword>
<evidence type="ECO:0000259" key="9">
    <source>
        <dbReference type="PROSITE" id="PS50850"/>
    </source>
</evidence>
<feature type="transmembrane region" description="Helical" evidence="8">
    <location>
        <begin position="96"/>
        <end position="123"/>
    </location>
</feature>
<dbReference type="InterPro" id="IPR036259">
    <property type="entry name" value="MFS_trans_sf"/>
</dbReference>
<feature type="domain" description="Major facilitator superfamily (MFS) profile" evidence="9">
    <location>
        <begin position="142"/>
        <end position="380"/>
    </location>
</feature>
<dbReference type="InterPro" id="IPR020846">
    <property type="entry name" value="MFS_dom"/>
</dbReference>
<dbReference type="GO" id="GO:0005886">
    <property type="term" value="C:plasma membrane"/>
    <property type="evidence" value="ECO:0007669"/>
    <property type="project" value="UniProtKB-SubCell"/>
</dbReference>
<dbReference type="RefSeq" id="WP_231715487.1">
    <property type="nucleotide sequence ID" value="NZ_AP021875.1"/>
</dbReference>
<comment type="subcellular location">
    <subcellularLocation>
        <location evidence="1">Cell inner membrane</location>
        <topology evidence="1">Multi-pass membrane protein</topology>
    </subcellularLocation>
</comment>
<keyword evidence="3" id="KW-1003">Cell membrane</keyword>
<dbReference type="Pfam" id="PF12832">
    <property type="entry name" value="MFS_1_like"/>
    <property type="match status" value="1"/>
</dbReference>
<evidence type="ECO:0000256" key="4">
    <source>
        <dbReference type="ARBA" id="ARBA00022519"/>
    </source>
</evidence>
<reference evidence="10 11" key="1">
    <citation type="submission" date="2019-11" db="EMBL/GenBank/DDBJ databases">
        <title>Comparative genomics of hydrocarbon-degrading Desulfosarcina strains.</title>
        <authorList>
            <person name="Watanabe M."/>
            <person name="Kojima H."/>
            <person name="Fukui M."/>
        </authorList>
    </citation>
    <scope>NUCLEOTIDE SEQUENCE [LARGE SCALE GENOMIC DNA]</scope>
    <source>
        <strain evidence="10 11">PP31</strain>
    </source>
</reference>
<dbReference type="SUPFAM" id="SSF103473">
    <property type="entry name" value="MFS general substrate transporter"/>
    <property type="match status" value="1"/>
</dbReference>
<dbReference type="AlphaFoldDB" id="A0A5K7Z5H7"/>
<dbReference type="InterPro" id="IPR026032">
    <property type="entry name" value="HcaT-like"/>
</dbReference>
<dbReference type="Proteomes" id="UP000427769">
    <property type="component" value="Chromosome"/>
</dbReference>
<dbReference type="GO" id="GO:0030395">
    <property type="term" value="F:lactose binding"/>
    <property type="evidence" value="ECO:0007669"/>
    <property type="project" value="TreeGrafter"/>
</dbReference>
<dbReference type="KEGG" id="dwd:DSCW_36750"/>
<feature type="transmembrane region" description="Helical" evidence="8">
    <location>
        <begin position="297"/>
        <end position="317"/>
    </location>
</feature>
<dbReference type="PIRSF" id="PIRSF004925">
    <property type="entry name" value="HcaT"/>
    <property type="match status" value="1"/>
</dbReference>
<dbReference type="PROSITE" id="PS50850">
    <property type="entry name" value="MFS"/>
    <property type="match status" value="1"/>
</dbReference>
<dbReference type="PANTHER" id="PTHR23522:SF10">
    <property type="entry name" value="3-PHENYLPROPIONIC ACID TRANSPORTER-RELATED"/>
    <property type="match status" value="1"/>
</dbReference>
<keyword evidence="7 8" id="KW-0472">Membrane</keyword>
<feature type="transmembrane region" description="Helical" evidence="8">
    <location>
        <begin position="42"/>
        <end position="61"/>
    </location>
</feature>
<keyword evidence="5 8" id="KW-0812">Transmembrane</keyword>